<dbReference type="Proteomes" id="UP000563898">
    <property type="component" value="Unassembled WGS sequence"/>
</dbReference>
<evidence type="ECO:0000256" key="7">
    <source>
        <dbReference type="ARBA" id="ARBA00023163"/>
    </source>
</evidence>
<evidence type="ECO:0000256" key="2">
    <source>
        <dbReference type="ARBA" id="ARBA00022475"/>
    </source>
</evidence>
<evidence type="ECO:0000256" key="1">
    <source>
        <dbReference type="ARBA" id="ARBA00004162"/>
    </source>
</evidence>
<dbReference type="Gene3D" id="1.10.10.1320">
    <property type="entry name" value="Anti-sigma factor, zinc-finger domain"/>
    <property type="match status" value="1"/>
</dbReference>
<accession>A0A846WK15</accession>
<feature type="domain" description="Anti-sigma K factor RskA C-terminal" evidence="12">
    <location>
        <begin position="182"/>
        <end position="321"/>
    </location>
</feature>
<reference evidence="13 14" key="1">
    <citation type="submission" date="2020-04" db="EMBL/GenBank/DDBJ databases">
        <title>MicrobeNet Type strains.</title>
        <authorList>
            <person name="Nicholson A.C."/>
        </authorList>
    </citation>
    <scope>NUCLEOTIDE SEQUENCE [LARGE SCALE GENOMIC DNA]</scope>
    <source>
        <strain evidence="13 14">ATCC BAA-14</strain>
    </source>
</reference>
<evidence type="ECO:0000256" key="9">
    <source>
        <dbReference type="ARBA" id="ARBA00030803"/>
    </source>
</evidence>
<dbReference type="AlphaFoldDB" id="A0A846WK15"/>
<evidence type="ECO:0000256" key="5">
    <source>
        <dbReference type="ARBA" id="ARBA00023015"/>
    </source>
</evidence>
<organism evidence="13 14">
    <name type="scientific">Gordonia polyisoprenivorans</name>
    <dbReference type="NCBI Taxonomy" id="84595"/>
    <lineage>
        <taxon>Bacteria</taxon>
        <taxon>Bacillati</taxon>
        <taxon>Actinomycetota</taxon>
        <taxon>Actinomycetes</taxon>
        <taxon>Mycobacteriales</taxon>
        <taxon>Gordoniaceae</taxon>
        <taxon>Gordonia</taxon>
    </lineage>
</organism>
<comment type="caution">
    <text evidence="13">The sequence shown here is derived from an EMBL/GenBank/DDBJ whole genome shotgun (WGS) entry which is preliminary data.</text>
</comment>
<name>A0A846WK15_9ACTN</name>
<dbReference type="RefSeq" id="WP_006370441.1">
    <property type="nucleotide sequence ID" value="NZ_JAAXPC010000005.1"/>
</dbReference>
<evidence type="ECO:0000259" key="12">
    <source>
        <dbReference type="Pfam" id="PF10099"/>
    </source>
</evidence>
<dbReference type="InterPro" id="IPR041916">
    <property type="entry name" value="Anti_sigma_zinc_sf"/>
</dbReference>
<evidence type="ECO:0000256" key="3">
    <source>
        <dbReference type="ARBA" id="ARBA00022692"/>
    </source>
</evidence>
<sequence>MPDTEWLDDHVELFAIHALEGAEADRFVDEYNGLTPLERTIYDGRIDEIHTTMADFAAGYALAARPELRERVLDHVFSAPADTTGPPDSPESPVSPGSMSSISTPAETDTGRHAAVSPAPGSDSPAYAATGPPVPPAPTPQGPVTEGPVAERSVTEGSTPEGPDSGRVVDLAARRRRRAAALAAAAVVVGVALGAGVLVGRQTAPQPAPTTSADRNVLDVLQAPDAVVSVARLADDHGAMSVVASRTQNRAVAVLRDQRTPLPSNRTYQLWLVGGANAQPASAGLVPGSGTADPLLIERIDNSQVLAVTIEPEGGSPQPTTDILAQVSL</sequence>
<dbReference type="PANTHER" id="PTHR37461:SF1">
    <property type="entry name" value="ANTI-SIGMA-K FACTOR RSKA"/>
    <property type="match status" value="1"/>
</dbReference>
<keyword evidence="5" id="KW-0805">Transcription regulation</keyword>
<dbReference type="InterPro" id="IPR051474">
    <property type="entry name" value="Anti-sigma-K/W_factor"/>
</dbReference>
<keyword evidence="6 11" id="KW-0472">Membrane</keyword>
<feature type="compositionally biased region" description="Low complexity" evidence="10">
    <location>
        <begin position="91"/>
        <end position="105"/>
    </location>
</feature>
<dbReference type="EMBL" id="JAAXPC010000005">
    <property type="protein sequence ID" value="NKY02024.1"/>
    <property type="molecule type" value="Genomic_DNA"/>
</dbReference>
<evidence type="ECO:0000313" key="14">
    <source>
        <dbReference type="Proteomes" id="UP000563898"/>
    </source>
</evidence>
<proteinExistence type="predicted"/>
<dbReference type="PANTHER" id="PTHR37461">
    <property type="entry name" value="ANTI-SIGMA-K FACTOR RSKA"/>
    <property type="match status" value="1"/>
</dbReference>
<dbReference type="InterPro" id="IPR018764">
    <property type="entry name" value="RskA_C"/>
</dbReference>
<dbReference type="GO" id="GO:0006417">
    <property type="term" value="P:regulation of translation"/>
    <property type="evidence" value="ECO:0007669"/>
    <property type="project" value="TreeGrafter"/>
</dbReference>
<keyword evidence="7" id="KW-0804">Transcription</keyword>
<gene>
    <name evidence="13" type="ORF">HGA05_10595</name>
</gene>
<dbReference type="GO" id="GO:0005886">
    <property type="term" value="C:plasma membrane"/>
    <property type="evidence" value="ECO:0007669"/>
    <property type="project" value="UniProtKB-SubCell"/>
</dbReference>
<evidence type="ECO:0000256" key="10">
    <source>
        <dbReference type="SAM" id="MobiDB-lite"/>
    </source>
</evidence>
<evidence type="ECO:0000256" key="11">
    <source>
        <dbReference type="SAM" id="Phobius"/>
    </source>
</evidence>
<evidence type="ECO:0000256" key="6">
    <source>
        <dbReference type="ARBA" id="ARBA00023136"/>
    </source>
</evidence>
<dbReference type="Pfam" id="PF10099">
    <property type="entry name" value="RskA_C"/>
    <property type="match status" value="1"/>
</dbReference>
<keyword evidence="4 11" id="KW-1133">Transmembrane helix</keyword>
<evidence type="ECO:0000256" key="8">
    <source>
        <dbReference type="ARBA" id="ARBA00029829"/>
    </source>
</evidence>
<evidence type="ECO:0000256" key="4">
    <source>
        <dbReference type="ARBA" id="ARBA00022989"/>
    </source>
</evidence>
<dbReference type="GO" id="GO:0016989">
    <property type="term" value="F:sigma factor antagonist activity"/>
    <property type="evidence" value="ECO:0007669"/>
    <property type="project" value="TreeGrafter"/>
</dbReference>
<feature type="region of interest" description="Disordered" evidence="10">
    <location>
        <begin position="78"/>
        <end position="168"/>
    </location>
</feature>
<feature type="transmembrane region" description="Helical" evidence="11">
    <location>
        <begin position="179"/>
        <end position="199"/>
    </location>
</feature>
<keyword evidence="3 11" id="KW-0812">Transmembrane</keyword>
<protein>
    <recommendedName>
        <fullName evidence="9">Regulator of SigK</fullName>
    </recommendedName>
    <alternativeName>
        <fullName evidence="8">Sigma-K anti-sigma factor RskA</fullName>
    </alternativeName>
</protein>
<comment type="subcellular location">
    <subcellularLocation>
        <location evidence="1">Cell membrane</location>
        <topology evidence="1">Single-pass membrane protein</topology>
    </subcellularLocation>
</comment>
<evidence type="ECO:0000313" key="13">
    <source>
        <dbReference type="EMBL" id="NKY02024.1"/>
    </source>
</evidence>
<keyword evidence="2" id="KW-1003">Cell membrane</keyword>
<feature type="compositionally biased region" description="Pro residues" evidence="10">
    <location>
        <begin position="132"/>
        <end position="141"/>
    </location>
</feature>